<dbReference type="Proteomes" id="UP001434883">
    <property type="component" value="Unassembled WGS sequence"/>
</dbReference>
<dbReference type="InterPro" id="IPR036871">
    <property type="entry name" value="PX_dom_sf"/>
</dbReference>
<feature type="domain" description="PX" evidence="7">
    <location>
        <begin position="117"/>
        <end position="186"/>
    </location>
</feature>
<evidence type="ECO:0000256" key="6">
    <source>
        <dbReference type="ARBA" id="ARBA00023136"/>
    </source>
</evidence>
<accession>A0ABV0QWE0</accession>
<dbReference type="PROSITE" id="PS50195">
    <property type="entry name" value="PX"/>
    <property type="match status" value="1"/>
</dbReference>
<keyword evidence="2" id="KW-0813">Transport</keyword>
<proteinExistence type="predicted"/>
<keyword evidence="3" id="KW-0967">Endosome</keyword>
<sequence length="186" mass="21094">MSLYGHWLTRKGPRLLPQAPTWTNRSGESPALVQGECPEVGGCQSSRRVPIWPLPFFHADSAGSGQLEELPRTRRSESWPRCEATDGRLAVRGDGRQRGAGRRLQIRGQFLFNAEISARSINNQTRSEKIRLVLSLQLYTIHVIQSGGSDKTPAVITHRYSDFQRLHATLRRNYGDQMERVSFPRK</sequence>
<evidence type="ECO:0000313" key="8">
    <source>
        <dbReference type="EMBL" id="MEQ2200162.1"/>
    </source>
</evidence>
<evidence type="ECO:0000256" key="3">
    <source>
        <dbReference type="ARBA" id="ARBA00022753"/>
    </source>
</evidence>
<evidence type="ECO:0000259" key="7">
    <source>
        <dbReference type="PROSITE" id="PS50195"/>
    </source>
</evidence>
<organism evidence="8 9">
    <name type="scientific">Xenoophorus captivus</name>
    <dbReference type="NCBI Taxonomy" id="1517983"/>
    <lineage>
        <taxon>Eukaryota</taxon>
        <taxon>Metazoa</taxon>
        <taxon>Chordata</taxon>
        <taxon>Craniata</taxon>
        <taxon>Vertebrata</taxon>
        <taxon>Euteleostomi</taxon>
        <taxon>Actinopterygii</taxon>
        <taxon>Neopterygii</taxon>
        <taxon>Teleostei</taxon>
        <taxon>Neoteleostei</taxon>
        <taxon>Acanthomorphata</taxon>
        <taxon>Ovalentaria</taxon>
        <taxon>Atherinomorphae</taxon>
        <taxon>Cyprinodontiformes</taxon>
        <taxon>Goodeidae</taxon>
        <taxon>Xenoophorus</taxon>
    </lineage>
</organism>
<gene>
    <name evidence="8" type="ORF">XENOCAPTIV_023943</name>
</gene>
<dbReference type="PANTHER" id="PTHR20939">
    <property type="entry name" value="SORTING NEXIN 20, 21"/>
    <property type="match status" value="1"/>
</dbReference>
<dbReference type="EMBL" id="JAHRIN010025758">
    <property type="protein sequence ID" value="MEQ2200162.1"/>
    <property type="molecule type" value="Genomic_DNA"/>
</dbReference>
<comment type="subcellular location">
    <subcellularLocation>
        <location evidence="1">Early endosome membrane</location>
        <topology evidence="1">Peripheral membrane protein</topology>
        <orientation evidence="1">Cytoplasmic side</orientation>
    </subcellularLocation>
</comment>
<evidence type="ECO:0000313" key="9">
    <source>
        <dbReference type="Proteomes" id="UP001434883"/>
    </source>
</evidence>
<evidence type="ECO:0000256" key="4">
    <source>
        <dbReference type="ARBA" id="ARBA00022927"/>
    </source>
</evidence>
<reference evidence="8 9" key="1">
    <citation type="submission" date="2021-06" db="EMBL/GenBank/DDBJ databases">
        <authorList>
            <person name="Palmer J.M."/>
        </authorList>
    </citation>
    <scope>NUCLEOTIDE SEQUENCE [LARGE SCALE GENOMIC DNA]</scope>
    <source>
        <strain evidence="8 9">XC_2019</strain>
        <tissue evidence="8">Muscle</tissue>
    </source>
</reference>
<keyword evidence="9" id="KW-1185">Reference proteome</keyword>
<dbReference type="Gene3D" id="3.30.1520.10">
    <property type="entry name" value="Phox-like domain"/>
    <property type="match status" value="1"/>
</dbReference>
<evidence type="ECO:0000256" key="1">
    <source>
        <dbReference type="ARBA" id="ARBA00004469"/>
    </source>
</evidence>
<dbReference type="InterPro" id="IPR039937">
    <property type="entry name" value="SNX20/SNX21"/>
</dbReference>
<keyword evidence="6" id="KW-0472">Membrane</keyword>
<name>A0ABV0QWE0_9TELE</name>
<keyword evidence="5" id="KW-0446">Lipid-binding</keyword>
<evidence type="ECO:0000256" key="5">
    <source>
        <dbReference type="ARBA" id="ARBA00023121"/>
    </source>
</evidence>
<comment type="caution">
    <text evidence="8">The sequence shown here is derived from an EMBL/GenBank/DDBJ whole genome shotgun (WGS) entry which is preliminary data.</text>
</comment>
<dbReference type="PANTHER" id="PTHR20939:SF10">
    <property type="entry name" value="SORTING NEXIN-21"/>
    <property type="match status" value="1"/>
</dbReference>
<keyword evidence="4" id="KW-0653">Protein transport</keyword>
<dbReference type="SUPFAM" id="SSF64268">
    <property type="entry name" value="PX domain"/>
    <property type="match status" value="1"/>
</dbReference>
<dbReference type="InterPro" id="IPR001683">
    <property type="entry name" value="PX_dom"/>
</dbReference>
<evidence type="ECO:0000256" key="2">
    <source>
        <dbReference type="ARBA" id="ARBA00022448"/>
    </source>
</evidence>
<protein>
    <recommendedName>
        <fullName evidence="7">PX domain-containing protein</fullName>
    </recommendedName>
</protein>